<keyword evidence="3" id="KW-1185">Reference proteome</keyword>
<reference evidence="2" key="1">
    <citation type="submission" date="2022-04" db="EMBL/GenBank/DDBJ databases">
        <title>Carnegiea gigantea Genome sequencing and assembly v2.</title>
        <authorList>
            <person name="Copetti D."/>
            <person name="Sanderson M.J."/>
            <person name="Burquez A."/>
            <person name="Wojciechowski M.F."/>
        </authorList>
    </citation>
    <scope>NUCLEOTIDE SEQUENCE</scope>
    <source>
        <strain evidence="2">SGP5-SGP5p</strain>
        <tissue evidence="2">Aerial part</tissue>
    </source>
</reference>
<dbReference type="InterPro" id="IPR050796">
    <property type="entry name" value="SCF_F-box_component"/>
</dbReference>
<evidence type="ECO:0000313" key="2">
    <source>
        <dbReference type="EMBL" id="KAJ8442788.1"/>
    </source>
</evidence>
<dbReference type="InterPro" id="IPR001810">
    <property type="entry name" value="F-box_dom"/>
</dbReference>
<evidence type="ECO:0000259" key="1">
    <source>
        <dbReference type="PROSITE" id="PS50181"/>
    </source>
</evidence>
<dbReference type="InterPro" id="IPR011043">
    <property type="entry name" value="Gal_Oxase/kelch_b-propeller"/>
</dbReference>
<dbReference type="EMBL" id="JAKOGI010000133">
    <property type="protein sequence ID" value="KAJ8442788.1"/>
    <property type="molecule type" value="Genomic_DNA"/>
</dbReference>
<comment type="caution">
    <text evidence="2">The sequence shown here is derived from an EMBL/GenBank/DDBJ whole genome shotgun (WGS) entry which is preliminary data.</text>
</comment>
<dbReference type="SUPFAM" id="SSF81383">
    <property type="entry name" value="F-box domain"/>
    <property type="match status" value="1"/>
</dbReference>
<dbReference type="InterPro" id="IPR006527">
    <property type="entry name" value="F-box-assoc_dom_typ1"/>
</dbReference>
<feature type="domain" description="F-box" evidence="1">
    <location>
        <begin position="3"/>
        <end position="49"/>
    </location>
</feature>
<organism evidence="2 3">
    <name type="scientific">Carnegiea gigantea</name>
    <dbReference type="NCBI Taxonomy" id="171969"/>
    <lineage>
        <taxon>Eukaryota</taxon>
        <taxon>Viridiplantae</taxon>
        <taxon>Streptophyta</taxon>
        <taxon>Embryophyta</taxon>
        <taxon>Tracheophyta</taxon>
        <taxon>Spermatophyta</taxon>
        <taxon>Magnoliopsida</taxon>
        <taxon>eudicotyledons</taxon>
        <taxon>Gunneridae</taxon>
        <taxon>Pentapetalae</taxon>
        <taxon>Caryophyllales</taxon>
        <taxon>Cactineae</taxon>
        <taxon>Cactaceae</taxon>
        <taxon>Cactoideae</taxon>
        <taxon>Echinocereeae</taxon>
        <taxon>Carnegiea</taxon>
    </lineage>
</organism>
<dbReference type="CDD" id="cd22157">
    <property type="entry name" value="F-box_AtFBW1-like"/>
    <property type="match status" value="1"/>
</dbReference>
<dbReference type="SMART" id="SM00256">
    <property type="entry name" value="FBOX"/>
    <property type="match status" value="1"/>
</dbReference>
<accession>A0A9Q1KH74</accession>
<dbReference type="SUPFAM" id="SSF50965">
    <property type="entry name" value="Galactose oxidase, central domain"/>
    <property type="match status" value="1"/>
</dbReference>
<proteinExistence type="predicted"/>
<name>A0A9Q1KH74_9CARY</name>
<protein>
    <recommendedName>
        <fullName evidence="1">F-box domain-containing protein</fullName>
    </recommendedName>
</protein>
<evidence type="ECO:0000313" key="3">
    <source>
        <dbReference type="Proteomes" id="UP001153076"/>
    </source>
</evidence>
<dbReference type="Pfam" id="PF12937">
    <property type="entry name" value="F-box-like"/>
    <property type="match status" value="1"/>
</dbReference>
<dbReference type="Pfam" id="PF07734">
    <property type="entry name" value="FBA_1"/>
    <property type="match status" value="1"/>
</dbReference>
<gene>
    <name evidence="2" type="ORF">Cgig2_016254</name>
</gene>
<sequence>MKIRSYSNLPEEIIVDILSRLPARTVGQCRCVSKAWRGLLSQPQFIRYHLRRSKILRRESLLLFSYSQRSLSSASLSNAHHLFDQITTSATRLSLPVHPGSRAWVYGSCDGLLLVRDEEHKRFVLNPITREIKEVPPLPFDPRVLFTMHGLGYDSVSDDYKVVTLCNCRHRYEPDCVRMFVNVYSLKSGSWESGSFTRDYDVGPVISGVFVNGCLHWLTRRTRDHKPAILAFDLAEDKFCEVPLPPSSSANGDTFVLSYLAELGGCLWILSENESESGTHAWTMKEYGVQDSWTKFTINYLDVDNYFDVNEIKPLCLLGQDEMVLLNDCEELVVYNLKEQTFKDILVCGVSEGFFAQVSFVESLISPHDSIEADCTGFFVSSISNRGFLLLYHLQDECTVEYAVECFKTSIETTEWNAFMMKLYMDLIDVLYTRHFGDGIHS</sequence>
<dbReference type="OrthoDB" id="591557at2759"/>
<dbReference type="Gene3D" id="1.20.1280.50">
    <property type="match status" value="1"/>
</dbReference>
<dbReference type="Proteomes" id="UP001153076">
    <property type="component" value="Unassembled WGS sequence"/>
</dbReference>
<dbReference type="PROSITE" id="PS50181">
    <property type="entry name" value="FBOX"/>
    <property type="match status" value="1"/>
</dbReference>
<dbReference type="NCBIfam" id="TIGR01640">
    <property type="entry name" value="F_box_assoc_1"/>
    <property type="match status" value="1"/>
</dbReference>
<dbReference type="InterPro" id="IPR017451">
    <property type="entry name" value="F-box-assoc_interact_dom"/>
</dbReference>
<dbReference type="InterPro" id="IPR036047">
    <property type="entry name" value="F-box-like_dom_sf"/>
</dbReference>
<dbReference type="PANTHER" id="PTHR31672:SF13">
    <property type="entry name" value="F-BOX PROTEIN CPR30-LIKE"/>
    <property type="match status" value="1"/>
</dbReference>
<dbReference type="PANTHER" id="PTHR31672">
    <property type="entry name" value="BNACNNG10540D PROTEIN"/>
    <property type="match status" value="1"/>
</dbReference>
<dbReference type="AlphaFoldDB" id="A0A9Q1KH74"/>